<dbReference type="EMBL" id="AFRT01002864">
    <property type="protein sequence ID" value="ELU37117.1"/>
    <property type="molecule type" value="Genomic_DNA"/>
</dbReference>
<protein>
    <submittedName>
        <fullName evidence="1">Uncharacterized protein</fullName>
    </submittedName>
</protein>
<dbReference type="AlphaFoldDB" id="L8WK44"/>
<reference evidence="1 2" key="1">
    <citation type="journal article" date="2013" name="Nat. Commun.">
        <title>The evolution and pathogenic mechanisms of the rice sheath blight pathogen.</title>
        <authorList>
            <person name="Zheng A."/>
            <person name="Lin R."/>
            <person name="Xu L."/>
            <person name="Qin P."/>
            <person name="Tang C."/>
            <person name="Ai P."/>
            <person name="Zhang D."/>
            <person name="Liu Y."/>
            <person name="Sun Z."/>
            <person name="Feng H."/>
            <person name="Wang Y."/>
            <person name="Chen Y."/>
            <person name="Liang X."/>
            <person name="Fu R."/>
            <person name="Li Q."/>
            <person name="Zhang J."/>
            <person name="Yu X."/>
            <person name="Xie Z."/>
            <person name="Ding L."/>
            <person name="Guan P."/>
            <person name="Tang J."/>
            <person name="Liang Y."/>
            <person name="Wang S."/>
            <person name="Deng Q."/>
            <person name="Li S."/>
            <person name="Zhu J."/>
            <person name="Wang L."/>
            <person name="Liu H."/>
            <person name="Li P."/>
        </authorList>
    </citation>
    <scope>NUCLEOTIDE SEQUENCE [LARGE SCALE GENOMIC DNA]</scope>
    <source>
        <strain evidence="2">AG-1 IA</strain>
    </source>
</reference>
<dbReference type="Proteomes" id="UP000011668">
    <property type="component" value="Unassembled WGS sequence"/>
</dbReference>
<comment type="caution">
    <text evidence="1">The sequence shown here is derived from an EMBL/GenBank/DDBJ whole genome shotgun (WGS) entry which is preliminary data.</text>
</comment>
<accession>L8WK44</accession>
<evidence type="ECO:0000313" key="2">
    <source>
        <dbReference type="Proteomes" id="UP000011668"/>
    </source>
</evidence>
<dbReference type="PROSITE" id="PS51257">
    <property type="entry name" value="PROKAR_LIPOPROTEIN"/>
    <property type="match status" value="1"/>
</dbReference>
<dbReference type="HOGENOM" id="CLU_1428888_0_0_1"/>
<proteinExistence type="predicted"/>
<name>L8WK44_THACA</name>
<gene>
    <name evidence="1" type="ORF">AG1IA_08854</name>
</gene>
<evidence type="ECO:0000313" key="1">
    <source>
        <dbReference type="EMBL" id="ELU37117.1"/>
    </source>
</evidence>
<keyword evidence="2" id="KW-1185">Reference proteome</keyword>
<sequence length="190" mass="21066">MSLSKCLRSDEVEGTITLPSFLSSCPPALECSPDAGRRAGVIGHRSWEWDQLRHPDLLLTAFQLVQDLFEVRRLVGLSSSISPNGVGAIPNTIDYILTNDYDTTVRLPQPCSGTYSSQMDLQGTDFKQPARSLPSPSLPVSLVYLASSHDDSRFRKVFHPAALFPIMPGLVNTGGRQFVFSHHLKWLNRK</sequence>
<organism evidence="1 2">
    <name type="scientific">Thanatephorus cucumeris (strain AG1-IA)</name>
    <name type="common">Rice sheath blight fungus</name>
    <name type="synonym">Rhizoctonia solani</name>
    <dbReference type="NCBI Taxonomy" id="983506"/>
    <lineage>
        <taxon>Eukaryota</taxon>
        <taxon>Fungi</taxon>
        <taxon>Dikarya</taxon>
        <taxon>Basidiomycota</taxon>
        <taxon>Agaricomycotina</taxon>
        <taxon>Agaricomycetes</taxon>
        <taxon>Cantharellales</taxon>
        <taxon>Ceratobasidiaceae</taxon>
        <taxon>Rhizoctonia</taxon>
        <taxon>Rhizoctonia solani AG-1</taxon>
    </lineage>
</organism>